<evidence type="ECO:0000313" key="7">
    <source>
        <dbReference type="Proteomes" id="UP000001819"/>
    </source>
</evidence>
<dbReference type="RefSeq" id="XP_001360186.2">
    <property type="nucleotide sequence ID" value="XM_001360149.4"/>
</dbReference>
<reference evidence="8" key="2">
    <citation type="submission" date="2025-08" db="UniProtKB">
        <authorList>
            <consortium name="RefSeq"/>
        </authorList>
    </citation>
    <scope>IDENTIFICATION</scope>
    <source>
        <strain evidence="8">MV-25-SWS-2005</strain>
        <tissue evidence="8">Whole body</tissue>
    </source>
</reference>
<dbReference type="InParanoid" id="A0A6I8USE5"/>
<feature type="region of interest" description="Disordered" evidence="5">
    <location>
        <begin position="229"/>
        <end position="254"/>
    </location>
</feature>
<protein>
    <submittedName>
        <fullName evidence="8">Protein late bloomer</fullName>
    </submittedName>
</protein>
<evidence type="ECO:0000256" key="6">
    <source>
        <dbReference type="SAM" id="Phobius"/>
    </source>
</evidence>
<comment type="subcellular location">
    <subcellularLocation>
        <location evidence="1">Membrane</location>
        <topology evidence="1">Multi-pass membrane protein</topology>
    </subcellularLocation>
</comment>
<dbReference type="SUPFAM" id="SSF48652">
    <property type="entry name" value="Tetraspanin"/>
    <property type="match status" value="1"/>
</dbReference>
<evidence type="ECO:0000256" key="2">
    <source>
        <dbReference type="ARBA" id="ARBA00022692"/>
    </source>
</evidence>
<dbReference type="Pfam" id="PF00335">
    <property type="entry name" value="Tetraspanin"/>
    <property type="match status" value="1"/>
</dbReference>
<dbReference type="OMA" id="QMAQPNT"/>
<organism evidence="7 8">
    <name type="scientific">Drosophila pseudoobscura pseudoobscura</name>
    <name type="common">Fruit fly</name>
    <dbReference type="NCBI Taxonomy" id="46245"/>
    <lineage>
        <taxon>Eukaryota</taxon>
        <taxon>Metazoa</taxon>
        <taxon>Ecdysozoa</taxon>
        <taxon>Arthropoda</taxon>
        <taxon>Hexapoda</taxon>
        <taxon>Insecta</taxon>
        <taxon>Pterygota</taxon>
        <taxon>Neoptera</taxon>
        <taxon>Endopterygota</taxon>
        <taxon>Diptera</taxon>
        <taxon>Brachycera</taxon>
        <taxon>Muscomorpha</taxon>
        <taxon>Ephydroidea</taxon>
        <taxon>Drosophilidae</taxon>
        <taxon>Drosophila</taxon>
        <taxon>Sophophora</taxon>
    </lineage>
</organism>
<dbReference type="InterPro" id="IPR018499">
    <property type="entry name" value="Tetraspanin/Peripherin"/>
</dbReference>
<dbReference type="CDD" id="cd03127">
    <property type="entry name" value="tetraspanin_LEL"/>
    <property type="match status" value="1"/>
</dbReference>
<dbReference type="InterPro" id="IPR008952">
    <property type="entry name" value="Tetraspanin_EC2_sf"/>
</dbReference>
<keyword evidence="7" id="KW-1185">Reference proteome</keyword>
<gene>
    <name evidence="8" type="primary">Tsp42Ep</name>
</gene>
<dbReference type="Bgee" id="FBgn0078215">
    <property type="expression patterns" value="Expressed in reproductive system and 2 other cell types or tissues"/>
</dbReference>
<feature type="transmembrane region" description="Helical" evidence="6">
    <location>
        <begin position="12"/>
        <end position="34"/>
    </location>
</feature>
<evidence type="ECO:0000256" key="3">
    <source>
        <dbReference type="ARBA" id="ARBA00022989"/>
    </source>
</evidence>
<dbReference type="PANTHER" id="PTHR19282">
    <property type="entry name" value="TETRASPANIN"/>
    <property type="match status" value="1"/>
</dbReference>
<evidence type="ECO:0000256" key="1">
    <source>
        <dbReference type="ARBA" id="ARBA00004141"/>
    </source>
</evidence>
<feature type="transmembrane region" description="Helical" evidence="6">
    <location>
        <begin position="73"/>
        <end position="92"/>
    </location>
</feature>
<dbReference type="FunCoup" id="A0A6I8USE5">
    <property type="interactions" value="15"/>
</dbReference>
<evidence type="ECO:0000256" key="5">
    <source>
        <dbReference type="SAM" id="MobiDB-lite"/>
    </source>
</evidence>
<name>A0A6I8USE5_DROPS</name>
<evidence type="ECO:0000313" key="8">
    <source>
        <dbReference type="RefSeq" id="XP_001360186.2"/>
    </source>
</evidence>
<evidence type="ECO:0000256" key="4">
    <source>
        <dbReference type="ARBA" id="ARBA00023136"/>
    </source>
</evidence>
<dbReference type="GO" id="GO:0016020">
    <property type="term" value="C:membrane"/>
    <property type="evidence" value="ECO:0007669"/>
    <property type="project" value="UniProtKB-SubCell"/>
</dbReference>
<feature type="transmembrane region" description="Helical" evidence="6">
    <location>
        <begin position="46"/>
        <end position="66"/>
    </location>
</feature>
<proteinExistence type="predicted"/>
<accession>A0A6I8USE5</accession>
<sequence>MNRCYNTIKLSGLLANLLYMLLGIGVMCGAGLGLQAAEPNTPEHTYFVKSLVLGGTICMIVMFGCYGLICNLLCVNLIFTLFILICLGAEYLQLHHYNNPSHIATDSAWHQLELAWHGLDSRPELMHQYEATQHCCGYNNSDDYRQLHLLVPASCYQATSNDTYQQKHVYPRGCLETLSNSQRYIQHRDKLFMWSIVGLEIFILLQTTALSVVLFKLRQRQRLAHRQVPPGVRREPRSNHVTGSRAQLLNDADV</sequence>
<reference evidence="7" key="1">
    <citation type="submission" date="2024-06" db="UniProtKB">
        <authorList>
            <consortium name="RefSeq"/>
        </authorList>
    </citation>
    <scope>NUCLEOTIDE SEQUENCE [LARGE SCALE GENOMIC DNA]</scope>
    <source>
        <strain evidence="7">MV2-25</strain>
    </source>
</reference>
<dbReference type="Proteomes" id="UP000001819">
    <property type="component" value="Chromosome 3"/>
</dbReference>
<feature type="transmembrane region" description="Helical" evidence="6">
    <location>
        <begin position="191"/>
        <end position="215"/>
    </location>
</feature>
<dbReference type="KEGG" id="dpo:4803468"/>
<keyword evidence="2 6" id="KW-0812">Transmembrane</keyword>
<keyword evidence="3 6" id="KW-1133">Transmembrane helix</keyword>
<dbReference type="GeneID" id="4803468"/>
<dbReference type="AlphaFoldDB" id="A0A6I8USE5"/>
<keyword evidence="4 6" id="KW-0472">Membrane</keyword>
<dbReference type="Gene3D" id="1.10.1450.10">
    <property type="entry name" value="Tetraspanin"/>
    <property type="match status" value="1"/>
</dbReference>